<reference evidence="3 4" key="1">
    <citation type="submission" date="2018-10" db="EMBL/GenBank/DDBJ databases">
        <title>Xanthobacter tagetidis genome sequencing and assembly.</title>
        <authorList>
            <person name="Maclea K.S."/>
            <person name="Goen A.E."/>
            <person name="Fatima S.A."/>
        </authorList>
    </citation>
    <scope>NUCLEOTIDE SEQUENCE [LARGE SCALE GENOMIC DNA]</scope>
    <source>
        <strain evidence="3 4">ATCC 700314</strain>
    </source>
</reference>
<evidence type="ECO:0000256" key="1">
    <source>
        <dbReference type="ARBA" id="ARBA00022729"/>
    </source>
</evidence>
<dbReference type="SUPFAM" id="SSF53850">
    <property type="entry name" value="Periplasmic binding protein-like II"/>
    <property type="match status" value="1"/>
</dbReference>
<dbReference type="InterPro" id="IPR006059">
    <property type="entry name" value="SBP"/>
</dbReference>
<dbReference type="GO" id="GO:0030975">
    <property type="term" value="F:thiamine binding"/>
    <property type="evidence" value="ECO:0007669"/>
    <property type="project" value="TreeGrafter"/>
</dbReference>
<dbReference type="GO" id="GO:0015888">
    <property type="term" value="P:thiamine transport"/>
    <property type="evidence" value="ECO:0007669"/>
    <property type="project" value="TreeGrafter"/>
</dbReference>
<keyword evidence="4" id="KW-1185">Reference proteome</keyword>
<sequence length="382" mass="42426">MHGPQKKAPTLWRLYPECGVLSVINKHQQPEGLKMKVSRRSFMAGAAAAGALATRPSLVMAQDKTLIVTSLGGRWEQSIRTHFAPLFTKRTGYEVKIVSGGPAQWTAQIEGQPSNPPLNAVDNSELLAQSLMDKGLVLKLTPELVPNLKDVPAQFYEPWDSFGVSYQYGASGVFFNKTKITQAPQSWPEFLERAGKGEFGRNVTLPDISYAWTPELVWHLASTMGGSLDNLDPAFEALRKVKPYITKFWATAIEAERLALSREADIGWLWDGRVYAMMDSGAQFLDFRRLKPTSLFSLVPAQVVKTDKSAVAFEWVNTLLDPAPLLDYYKTIQYTPTNRKVVFPEASAARIMPASEGVIPNLRGLAKVTPSIIERWNAEIRG</sequence>
<dbReference type="PROSITE" id="PS51318">
    <property type="entry name" value="TAT"/>
    <property type="match status" value="1"/>
</dbReference>
<evidence type="ECO:0000256" key="2">
    <source>
        <dbReference type="ARBA" id="ARBA00022764"/>
    </source>
</evidence>
<dbReference type="EMBL" id="RCTF01000005">
    <property type="protein sequence ID" value="RLP79657.1"/>
    <property type="molecule type" value="Genomic_DNA"/>
</dbReference>
<dbReference type="InterPro" id="IPR006311">
    <property type="entry name" value="TAT_signal"/>
</dbReference>
<dbReference type="GO" id="GO:0030976">
    <property type="term" value="F:thiamine pyrophosphate binding"/>
    <property type="evidence" value="ECO:0007669"/>
    <property type="project" value="TreeGrafter"/>
</dbReference>
<dbReference type="PANTHER" id="PTHR30006">
    <property type="entry name" value="THIAMINE-BINDING PERIPLASMIC PROTEIN-RELATED"/>
    <property type="match status" value="1"/>
</dbReference>
<keyword evidence="1" id="KW-0732">Signal</keyword>
<evidence type="ECO:0000313" key="3">
    <source>
        <dbReference type="EMBL" id="RLP79657.1"/>
    </source>
</evidence>
<dbReference type="GO" id="GO:0030288">
    <property type="term" value="C:outer membrane-bounded periplasmic space"/>
    <property type="evidence" value="ECO:0007669"/>
    <property type="project" value="TreeGrafter"/>
</dbReference>
<keyword evidence="2" id="KW-0574">Periplasm</keyword>
<evidence type="ECO:0000313" key="4">
    <source>
        <dbReference type="Proteomes" id="UP000269692"/>
    </source>
</evidence>
<accession>A0A3L7AHI3</accession>
<gene>
    <name evidence="3" type="ORF">D9R14_08380</name>
</gene>
<comment type="caution">
    <text evidence="3">The sequence shown here is derived from an EMBL/GenBank/DDBJ whole genome shotgun (WGS) entry which is preliminary data.</text>
</comment>
<dbReference type="Pfam" id="PF13416">
    <property type="entry name" value="SBP_bac_8"/>
    <property type="match status" value="1"/>
</dbReference>
<organism evidence="3 4">
    <name type="scientific">Xanthobacter tagetidis</name>
    <dbReference type="NCBI Taxonomy" id="60216"/>
    <lineage>
        <taxon>Bacteria</taxon>
        <taxon>Pseudomonadati</taxon>
        <taxon>Pseudomonadota</taxon>
        <taxon>Alphaproteobacteria</taxon>
        <taxon>Hyphomicrobiales</taxon>
        <taxon>Xanthobacteraceae</taxon>
        <taxon>Xanthobacter</taxon>
    </lineage>
</organism>
<dbReference type="PANTHER" id="PTHR30006:SF2">
    <property type="entry name" value="ABC TRANSPORTER SUBSTRATE-BINDING PROTEIN"/>
    <property type="match status" value="1"/>
</dbReference>
<dbReference type="AlphaFoldDB" id="A0A3L7AHI3"/>
<dbReference type="Gene3D" id="3.40.190.10">
    <property type="entry name" value="Periplasmic binding protein-like II"/>
    <property type="match status" value="2"/>
</dbReference>
<dbReference type="Proteomes" id="UP000269692">
    <property type="component" value="Unassembled WGS sequence"/>
</dbReference>
<proteinExistence type="predicted"/>
<name>A0A3L7AHI3_9HYPH</name>
<protein>
    <submittedName>
        <fullName evidence="3">Extracellular solute-binding protein</fullName>
    </submittedName>
</protein>
<dbReference type="OrthoDB" id="9766989at2"/>